<dbReference type="OrthoDB" id="6411395at2759"/>
<keyword evidence="2" id="KW-0560">Oxidoreductase</keyword>
<dbReference type="PRINTS" id="PR00081">
    <property type="entry name" value="GDHRDH"/>
</dbReference>
<keyword evidence="4" id="KW-1185">Reference proteome</keyword>
<accession>A0A8X6NGU7</accession>
<dbReference type="Proteomes" id="UP000887013">
    <property type="component" value="Unassembled WGS sequence"/>
</dbReference>
<reference evidence="3" key="1">
    <citation type="submission" date="2020-08" db="EMBL/GenBank/DDBJ databases">
        <title>Multicomponent nature underlies the extraordinary mechanical properties of spider dragline silk.</title>
        <authorList>
            <person name="Kono N."/>
            <person name="Nakamura H."/>
            <person name="Mori M."/>
            <person name="Yoshida Y."/>
            <person name="Ohtoshi R."/>
            <person name="Malay A.D."/>
            <person name="Moran D.A.P."/>
            <person name="Tomita M."/>
            <person name="Numata K."/>
            <person name="Arakawa K."/>
        </authorList>
    </citation>
    <scope>NUCLEOTIDE SEQUENCE</scope>
</reference>
<dbReference type="CDD" id="cd05325">
    <property type="entry name" value="carb_red_sniffer_like_SDR_c"/>
    <property type="match status" value="1"/>
</dbReference>
<dbReference type="InterPro" id="IPR051468">
    <property type="entry name" value="Fungal_SecMetab_SDRs"/>
</dbReference>
<dbReference type="Gene3D" id="3.40.50.720">
    <property type="entry name" value="NAD(P)-binding Rossmann-like Domain"/>
    <property type="match status" value="1"/>
</dbReference>
<dbReference type="GO" id="GO:0005737">
    <property type="term" value="C:cytoplasm"/>
    <property type="evidence" value="ECO:0007669"/>
    <property type="project" value="TreeGrafter"/>
</dbReference>
<sequence length="264" mass="29320">MEVENVLVTGANRGIGLEFVRQLIKLPKPPRYVFATYRDENTTEALEKIIDTTKRTQIQLVKMDVRKRNEIETARKVIEDIVGDEGLNLLINNAGAFRWLGFSEITEEDLVFHFSTNTVGPIMVLKEMLPLLQKSAARKASSLSVCRAAVVNISALLGSITELNGQQVMISHNIKAMSYRISKAALNMAMRAIACTVKDQGILVVNITPGWVKTDMGSERAQLEVADSVSTMLRTFPLLNESHHGAFLDRNGKWSKMSTQASTQ</sequence>
<organism evidence="3 4">
    <name type="scientific">Nephila pilipes</name>
    <name type="common">Giant wood spider</name>
    <name type="synonym">Nephila maculata</name>
    <dbReference type="NCBI Taxonomy" id="299642"/>
    <lineage>
        <taxon>Eukaryota</taxon>
        <taxon>Metazoa</taxon>
        <taxon>Ecdysozoa</taxon>
        <taxon>Arthropoda</taxon>
        <taxon>Chelicerata</taxon>
        <taxon>Arachnida</taxon>
        <taxon>Araneae</taxon>
        <taxon>Araneomorphae</taxon>
        <taxon>Entelegynae</taxon>
        <taxon>Araneoidea</taxon>
        <taxon>Nephilidae</taxon>
        <taxon>Nephila</taxon>
    </lineage>
</organism>
<dbReference type="InterPro" id="IPR002347">
    <property type="entry name" value="SDR_fam"/>
</dbReference>
<evidence type="ECO:0000313" key="3">
    <source>
        <dbReference type="EMBL" id="GFT14313.1"/>
    </source>
</evidence>
<name>A0A8X6NGU7_NEPPI</name>
<evidence type="ECO:0000313" key="4">
    <source>
        <dbReference type="Proteomes" id="UP000887013"/>
    </source>
</evidence>
<dbReference type="GO" id="GO:0016491">
    <property type="term" value="F:oxidoreductase activity"/>
    <property type="evidence" value="ECO:0007669"/>
    <property type="project" value="UniProtKB-KW"/>
</dbReference>
<dbReference type="AlphaFoldDB" id="A0A8X6NGU7"/>
<gene>
    <name evidence="3" type="primary">csgA</name>
    <name evidence="3" type="ORF">NPIL_196091</name>
</gene>
<keyword evidence="1" id="KW-0521">NADP</keyword>
<dbReference type="Pfam" id="PF00106">
    <property type="entry name" value="adh_short"/>
    <property type="match status" value="1"/>
</dbReference>
<proteinExistence type="predicted"/>
<evidence type="ECO:0000256" key="1">
    <source>
        <dbReference type="ARBA" id="ARBA00022857"/>
    </source>
</evidence>
<dbReference type="SUPFAM" id="SSF51735">
    <property type="entry name" value="NAD(P)-binding Rossmann-fold domains"/>
    <property type="match status" value="1"/>
</dbReference>
<protein>
    <submittedName>
        <fullName evidence="3">C-factor</fullName>
    </submittedName>
</protein>
<dbReference type="PANTHER" id="PTHR43544">
    <property type="entry name" value="SHORT-CHAIN DEHYDROGENASE/REDUCTASE"/>
    <property type="match status" value="1"/>
</dbReference>
<dbReference type="PANTHER" id="PTHR43544:SF7">
    <property type="entry name" value="NADB-LER2"/>
    <property type="match status" value="1"/>
</dbReference>
<dbReference type="InterPro" id="IPR036291">
    <property type="entry name" value="NAD(P)-bd_dom_sf"/>
</dbReference>
<evidence type="ECO:0000256" key="2">
    <source>
        <dbReference type="ARBA" id="ARBA00023002"/>
    </source>
</evidence>
<dbReference type="EMBL" id="BMAW01104423">
    <property type="protein sequence ID" value="GFT14313.1"/>
    <property type="molecule type" value="Genomic_DNA"/>
</dbReference>
<comment type="caution">
    <text evidence="3">The sequence shown here is derived from an EMBL/GenBank/DDBJ whole genome shotgun (WGS) entry which is preliminary data.</text>
</comment>